<dbReference type="PANTHER" id="PTHR33112">
    <property type="entry name" value="DOMAIN PROTEIN, PUTATIVE-RELATED"/>
    <property type="match status" value="1"/>
</dbReference>
<dbReference type="PANTHER" id="PTHR33112:SF9">
    <property type="entry name" value="HETEROKARYON INCOMPATIBILITY DOMAIN-CONTAINING PROTEIN"/>
    <property type="match status" value="1"/>
</dbReference>
<dbReference type="Proteomes" id="UP000799423">
    <property type="component" value="Unassembled WGS sequence"/>
</dbReference>
<proteinExistence type="predicted"/>
<dbReference type="AlphaFoldDB" id="A0A6A7B7D9"/>
<feature type="domain" description="Heterokaryon incompatibility" evidence="1">
    <location>
        <begin position="8"/>
        <end position="163"/>
    </location>
</feature>
<reference evidence="2" key="1">
    <citation type="submission" date="2020-01" db="EMBL/GenBank/DDBJ databases">
        <authorList>
            <consortium name="DOE Joint Genome Institute"/>
            <person name="Haridas S."/>
            <person name="Albert R."/>
            <person name="Binder M."/>
            <person name="Bloem J."/>
            <person name="Labutti K."/>
            <person name="Salamov A."/>
            <person name="Andreopoulos B."/>
            <person name="Baker S.E."/>
            <person name="Barry K."/>
            <person name="Bills G."/>
            <person name="Bluhm B.H."/>
            <person name="Cannon C."/>
            <person name="Castanera R."/>
            <person name="Culley D.E."/>
            <person name="Daum C."/>
            <person name="Ezra D."/>
            <person name="Gonzalez J.B."/>
            <person name="Henrissat B."/>
            <person name="Kuo A."/>
            <person name="Liang C."/>
            <person name="Lipzen A."/>
            <person name="Lutzoni F."/>
            <person name="Magnuson J."/>
            <person name="Mondo S."/>
            <person name="Nolan M."/>
            <person name="Ohm R."/>
            <person name="Pangilinan J."/>
            <person name="Park H.-J."/>
            <person name="Ramirez L."/>
            <person name="Alfaro M."/>
            <person name="Sun H."/>
            <person name="Tritt A."/>
            <person name="Yoshinaga Y."/>
            <person name="Zwiers L.-H."/>
            <person name="Turgeon B.G."/>
            <person name="Goodwin S.B."/>
            <person name="Spatafora J.W."/>
            <person name="Crous P.W."/>
            <person name="Grigoriev I.V."/>
        </authorList>
    </citation>
    <scope>NUCLEOTIDE SEQUENCE</scope>
    <source>
        <strain evidence="2">IPT5</strain>
    </source>
</reference>
<name>A0A6A7B7D9_9PLEO</name>
<accession>A0A6A7B7D9</accession>
<keyword evidence="3" id="KW-1185">Reference proteome</keyword>
<sequence>MSNETFDYLVLSHMWGKQHAEQIQLLDSNLASYQIDIPWEQLCASPVYKEAIRITWTLGYQYLWIDSLCIIQKSESDWQHEAGRMAIVYGNAVCNISTLFSPQDVMATIERADPRDWSPCILREATSTRPGLYIERTKPASDLPPWLIQAKWPLFNRAWTFQEYLLSPRTLLVGHTNLMFQCSELFYDELLGPLGDGNGMFINEEKSTKATGTDFGKTKYFPAALTRIASTPDLSSVAVLLFIEDWLKVFNEYRARNLSYASDRIVAFAGIARAFSHLGHLTYLAGAWKECLPLCLLWHLDKKPTNIAMEDNNLPHAADMTYTPIIHEHISTPSPVPSWSWFSTPIYKYHNLHLLLCTPELSLRRKANLNPQTLSFTPIFFAKTQSFHFPTQPKNHFPSQTGFADFKKLRITLSTRTLPTNTNLPADLSSQLGYIQHFPAHPDDADFDCEPVFTYYHDDIIRPRRNPPRNALLALMAEIQIVRVGGKYGVQRILAGLVLVPREDEGTWKRVGVWKGWLVRRVVFFRV</sequence>
<evidence type="ECO:0000313" key="2">
    <source>
        <dbReference type="EMBL" id="KAF2851350.1"/>
    </source>
</evidence>
<dbReference type="InterPro" id="IPR010730">
    <property type="entry name" value="HET"/>
</dbReference>
<evidence type="ECO:0000313" key="3">
    <source>
        <dbReference type="Proteomes" id="UP000799423"/>
    </source>
</evidence>
<gene>
    <name evidence="2" type="ORF">T440DRAFT_488952</name>
</gene>
<organism evidence="2 3">
    <name type="scientific">Plenodomus tracheiphilus IPT5</name>
    <dbReference type="NCBI Taxonomy" id="1408161"/>
    <lineage>
        <taxon>Eukaryota</taxon>
        <taxon>Fungi</taxon>
        <taxon>Dikarya</taxon>
        <taxon>Ascomycota</taxon>
        <taxon>Pezizomycotina</taxon>
        <taxon>Dothideomycetes</taxon>
        <taxon>Pleosporomycetidae</taxon>
        <taxon>Pleosporales</taxon>
        <taxon>Pleosporineae</taxon>
        <taxon>Leptosphaeriaceae</taxon>
        <taxon>Plenodomus</taxon>
    </lineage>
</organism>
<dbReference type="EMBL" id="MU006302">
    <property type="protein sequence ID" value="KAF2851350.1"/>
    <property type="molecule type" value="Genomic_DNA"/>
</dbReference>
<protein>
    <submittedName>
        <fullName evidence="2">HET-domain-containing protein</fullName>
    </submittedName>
</protein>
<dbReference type="OrthoDB" id="5362512at2759"/>
<dbReference type="Pfam" id="PF06985">
    <property type="entry name" value="HET"/>
    <property type="match status" value="1"/>
</dbReference>
<evidence type="ECO:0000259" key="1">
    <source>
        <dbReference type="Pfam" id="PF06985"/>
    </source>
</evidence>